<dbReference type="PROSITE" id="PS51273">
    <property type="entry name" value="GATASE_TYPE_1"/>
    <property type="match status" value="1"/>
</dbReference>
<feature type="binding site" evidence="8">
    <location>
        <begin position="153"/>
        <end position="154"/>
    </location>
    <ligand>
        <name>L-glutamine</name>
        <dbReference type="ChEBI" id="CHEBI:58359"/>
    </ligand>
</feature>
<dbReference type="GO" id="GO:0042823">
    <property type="term" value="P:pyridoxal phosphate biosynthetic process"/>
    <property type="evidence" value="ECO:0007669"/>
    <property type="project" value="InterPro"/>
</dbReference>
<comment type="catalytic activity">
    <reaction evidence="6">
        <text>L-glutamine + H2O = L-glutamate + NH4(+)</text>
        <dbReference type="Rhea" id="RHEA:15889"/>
        <dbReference type="ChEBI" id="CHEBI:15377"/>
        <dbReference type="ChEBI" id="CHEBI:28938"/>
        <dbReference type="ChEBI" id="CHEBI:29985"/>
        <dbReference type="ChEBI" id="CHEBI:58359"/>
        <dbReference type="EC" id="3.5.1.2"/>
    </reaction>
</comment>
<evidence type="ECO:0000256" key="1">
    <source>
        <dbReference type="ARBA" id="ARBA00008345"/>
    </source>
</evidence>
<dbReference type="GO" id="GO:1903600">
    <property type="term" value="C:glutaminase complex"/>
    <property type="evidence" value="ECO:0007669"/>
    <property type="project" value="TreeGrafter"/>
</dbReference>
<evidence type="ECO:0000256" key="6">
    <source>
        <dbReference type="ARBA" id="ARBA00049534"/>
    </source>
</evidence>
<gene>
    <name evidence="9" type="ORF">VHEMI09368</name>
</gene>
<evidence type="ECO:0000256" key="3">
    <source>
        <dbReference type="ARBA" id="ARBA00022801"/>
    </source>
</evidence>
<dbReference type="PROSITE" id="PS51130">
    <property type="entry name" value="PDXT_SNO_2"/>
    <property type="match status" value="1"/>
</dbReference>
<evidence type="ECO:0000313" key="9">
    <source>
        <dbReference type="EMBL" id="CEJ93800.1"/>
    </source>
</evidence>
<dbReference type="InterPro" id="IPR029062">
    <property type="entry name" value="Class_I_gatase-like"/>
</dbReference>
<feature type="active site" description="Nucleophile" evidence="7">
    <location>
        <position position="93"/>
    </location>
</feature>
<dbReference type="Gene3D" id="3.40.50.880">
    <property type="match status" value="1"/>
</dbReference>
<organism evidence="9 10">
    <name type="scientific">[Torrubiella] hemipterigena</name>
    <dbReference type="NCBI Taxonomy" id="1531966"/>
    <lineage>
        <taxon>Eukaryota</taxon>
        <taxon>Fungi</taxon>
        <taxon>Dikarya</taxon>
        <taxon>Ascomycota</taxon>
        <taxon>Pezizomycotina</taxon>
        <taxon>Sordariomycetes</taxon>
        <taxon>Hypocreomycetidae</taxon>
        <taxon>Hypocreales</taxon>
        <taxon>Clavicipitaceae</taxon>
        <taxon>Clavicipitaceae incertae sedis</taxon>
        <taxon>'Torrubiella' clade</taxon>
    </lineage>
</organism>
<reference evidence="9 10" key="1">
    <citation type="journal article" date="2015" name="Genome Announc.">
        <title>Draft Genome Sequence and Gene Annotation of the Entomopathogenic Fungus Verticillium hemipterigenum.</title>
        <authorList>
            <person name="Horn F."/>
            <person name="Habel A."/>
            <person name="Scharf D.H."/>
            <person name="Dworschak J."/>
            <person name="Brakhage A.A."/>
            <person name="Guthke R."/>
            <person name="Hertweck C."/>
            <person name="Linde J."/>
        </authorList>
    </citation>
    <scope>NUCLEOTIDE SEQUENCE [LARGE SCALE GENOMIC DNA]</scope>
</reference>
<dbReference type="EMBL" id="CDHN01000006">
    <property type="protein sequence ID" value="CEJ93800.1"/>
    <property type="molecule type" value="Genomic_DNA"/>
</dbReference>
<dbReference type="Pfam" id="PF01174">
    <property type="entry name" value="SNO"/>
    <property type="match status" value="1"/>
</dbReference>
<protein>
    <recommendedName>
        <fullName evidence="2">glutaminase</fullName>
        <ecNumber evidence="2">3.5.1.2</ecNumber>
    </recommendedName>
</protein>
<evidence type="ECO:0000256" key="2">
    <source>
        <dbReference type="ARBA" id="ARBA00012918"/>
    </source>
</evidence>
<comment type="similarity">
    <text evidence="1">Belongs to the glutaminase PdxT/SNO family.</text>
</comment>
<dbReference type="Proteomes" id="UP000039046">
    <property type="component" value="Unassembled WGS sequence"/>
</dbReference>
<keyword evidence="4" id="KW-0315">Glutamine amidotransferase</keyword>
<evidence type="ECO:0000313" key="10">
    <source>
        <dbReference type="Proteomes" id="UP000039046"/>
    </source>
</evidence>
<dbReference type="NCBIfam" id="TIGR03800">
    <property type="entry name" value="PLP_synth_Pdx2"/>
    <property type="match status" value="1"/>
</dbReference>
<dbReference type="InterPro" id="IPR002161">
    <property type="entry name" value="PdxT/SNO"/>
</dbReference>
<dbReference type="HAMAP" id="MF_01615">
    <property type="entry name" value="PdxT"/>
    <property type="match status" value="1"/>
</dbReference>
<feature type="active site" description="Charge relay system" evidence="7">
    <location>
        <position position="212"/>
    </location>
</feature>
<evidence type="ECO:0000256" key="5">
    <source>
        <dbReference type="ARBA" id="ARBA00023239"/>
    </source>
</evidence>
<name>A0A0A1TPX5_9HYPO</name>
<dbReference type="HOGENOM" id="CLU_069674_0_0_1"/>
<keyword evidence="10" id="KW-1185">Reference proteome</keyword>
<dbReference type="GO" id="GO:0004359">
    <property type="term" value="F:glutaminase activity"/>
    <property type="evidence" value="ECO:0007669"/>
    <property type="project" value="UniProtKB-EC"/>
</dbReference>
<dbReference type="GO" id="GO:0016829">
    <property type="term" value="F:lyase activity"/>
    <property type="evidence" value="ECO:0007669"/>
    <property type="project" value="UniProtKB-KW"/>
</dbReference>
<dbReference type="GO" id="GO:0008614">
    <property type="term" value="P:pyridoxine metabolic process"/>
    <property type="evidence" value="ECO:0007669"/>
    <property type="project" value="TreeGrafter"/>
</dbReference>
<dbReference type="FunFam" id="3.40.50.880:FF:000077">
    <property type="entry name" value="Unplaced genomic scaffold supercont2.4, whole genome shotgun sequence"/>
    <property type="match status" value="1"/>
</dbReference>
<dbReference type="InterPro" id="IPR021196">
    <property type="entry name" value="PdxT/SNO_CS"/>
</dbReference>
<evidence type="ECO:0000256" key="8">
    <source>
        <dbReference type="PIRSR" id="PIRSR005639-2"/>
    </source>
</evidence>
<feature type="binding site" evidence="8">
    <location>
        <begin position="60"/>
        <end position="62"/>
    </location>
    <ligand>
        <name>L-glutamine</name>
        <dbReference type="ChEBI" id="CHEBI:58359"/>
    </ligand>
</feature>
<feature type="binding site" evidence="8">
    <location>
        <position position="123"/>
    </location>
    <ligand>
        <name>L-glutamine</name>
        <dbReference type="ChEBI" id="CHEBI:58359"/>
    </ligand>
</feature>
<evidence type="ECO:0000256" key="7">
    <source>
        <dbReference type="PIRSR" id="PIRSR005639-1"/>
    </source>
</evidence>
<dbReference type="AlphaFoldDB" id="A0A0A1TPX5"/>
<dbReference type="STRING" id="1531966.A0A0A1TPX5"/>
<proteinExistence type="inferred from homology"/>
<dbReference type="EC" id="3.5.1.2" evidence="2"/>
<sequence length="233" mass="24911">MQTNVFVIGVLALQGGFIEHVNLVRKAAESLTNKSVEIKAIEVRTVEQLDSCDALIIPGGESTTISFVAAQSGLLEPLRDFVKVQKKPVWGTCAGLILLSNEANATKKGGQELIGGLGVRVHRNHFGRQIESFQVPLDLPFLGPDAQFPGVFIRAPVVEEVLATEGVTVLAKLPGRVDKAQSGVSQATVKDNSGDIIAVRQGNVMGTSFHPELTTDARIHAWWLGEVIAARSA</sequence>
<evidence type="ECO:0000256" key="4">
    <source>
        <dbReference type="ARBA" id="ARBA00022962"/>
    </source>
</evidence>
<dbReference type="CDD" id="cd01749">
    <property type="entry name" value="GATase1_PB"/>
    <property type="match status" value="1"/>
</dbReference>
<dbReference type="PANTHER" id="PTHR31559:SF0">
    <property type="entry name" value="PYRIDOXAL 5'-PHOSPHATE SYNTHASE SUBUNIT SNO1-RELATED"/>
    <property type="match status" value="1"/>
</dbReference>
<dbReference type="GO" id="GO:0005829">
    <property type="term" value="C:cytosol"/>
    <property type="evidence" value="ECO:0007669"/>
    <property type="project" value="TreeGrafter"/>
</dbReference>
<feature type="active site" description="Charge relay system" evidence="7">
    <location>
        <position position="210"/>
    </location>
</feature>
<accession>A0A0A1TPX5</accession>
<keyword evidence="3" id="KW-0378">Hydrolase</keyword>
<dbReference type="PIRSF" id="PIRSF005639">
    <property type="entry name" value="Glut_amidoT_SNO"/>
    <property type="match status" value="1"/>
</dbReference>
<dbReference type="SUPFAM" id="SSF52317">
    <property type="entry name" value="Class I glutamine amidotransferase-like"/>
    <property type="match status" value="1"/>
</dbReference>
<dbReference type="PROSITE" id="PS01236">
    <property type="entry name" value="PDXT_SNO_1"/>
    <property type="match status" value="1"/>
</dbReference>
<keyword evidence="5" id="KW-0456">Lyase</keyword>
<dbReference type="PANTHER" id="PTHR31559">
    <property type="entry name" value="PYRIDOXAL 5'-PHOSPHATE SYNTHASE SUBUNIT SNO"/>
    <property type="match status" value="1"/>
</dbReference>